<protein>
    <submittedName>
        <fullName evidence="2">Uncharacterized protein</fullName>
    </submittedName>
</protein>
<proteinExistence type="predicted"/>
<dbReference type="EMBL" id="JAHQIW010001880">
    <property type="protein sequence ID" value="KAJ1353886.1"/>
    <property type="molecule type" value="Genomic_DNA"/>
</dbReference>
<name>A0AAD5MQW5_PARTN</name>
<evidence type="ECO:0000313" key="3">
    <source>
        <dbReference type="Proteomes" id="UP001196413"/>
    </source>
</evidence>
<sequence>MKRISPRRRPATSHIKTKANKVPSDAVKYDVNYDHKNAEIQKMLEPTVALNPCEGQSR</sequence>
<dbReference type="Proteomes" id="UP001196413">
    <property type="component" value="Unassembled WGS sequence"/>
</dbReference>
<reference evidence="2" key="1">
    <citation type="submission" date="2021-06" db="EMBL/GenBank/DDBJ databases">
        <title>Parelaphostrongylus tenuis whole genome reference sequence.</title>
        <authorList>
            <person name="Garwood T.J."/>
            <person name="Larsen P.A."/>
            <person name="Fountain-Jones N.M."/>
            <person name="Garbe J.R."/>
            <person name="Macchietto M.G."/>
            <person name="Kania S.A."/>
            <person name="Gerhold R.W."/>
            <person name="Richards J.E."/>
            <person name="Wolf T.M."/>
        </authorList>
    </citation>
    <scope>NUCLEOTIDE SEQUENCE</scope>
    <source>
        <strain evidence="2">MNPRO001-30</strain>
        <tissue evidence="2">Meninges</tissue>
    </source>
</reference>
<comment type="caution">
    <text evidence="2">The sequence shown here is derived from an EMBL/GenBank/DDBJ whole genome shotgun (WGS) entry which is preliminary data.</text>
</comment>
<organism evidence="2 3">
    <name type="scientific">Parelaphostrongylus tenuis</name>
    <name type="common">Meningeal worm</name>
    <dbReference type="NCBI Taxonomy" id="148309"/>
    <lineage>
        <taxon>Eukaryota</taxon>
        <taxon>Metazoa</taxon>
        <taxon>Ecdysozoa</taxon>
        <taxon>Nematoda</taxon>
        <taxon>Chromadorea</taxon>
        <taxon>Rhabditida</taxon>
        <taxon>Rhabditina</taxon>
        <taxon>Rhabditomorpha</taxon>
        <taxon>Strongyloidea</taxon>
        <taxon>Metastrongylidae</taxon>
        <taxon>Parelaphostrongylus</taxon>
    </lineage>
</organism>
<evidence type="ECO:0000313" key="2">
    <source>
        <dbReference type="EMBL" id="KAJ1353886.1"/>
    </source>
</evidence>
<accession>A0AAD5MQW5</accession>
<feature type="region of interest" description="Disordered" evidence="1">
    <location>
        <begin position="1"/>
        <end position="21"/>
    </location>
</feature>
<keyword evidence="3" id="KW-1185">Reference proteome</keyword>
<evidence type="ECO:0000256" key="1">
    <source>
        <dbReference type="SAM" id="MobiDB-lite"/>
    </source>
</evidence>
<dbReference type="AlphaFoldDB" id="A0AAD5MQW5"/>
<feature type="compositionally biased region" description="Basic residues" evidence="1">
    <location>
        <begin position="1"/>
        <end position="19"/>
    </location>
</feature>
<gene>
    <name evidence="2" type="ORF">KIN20_010656</name>
</gene>